<protein>
    <submittedName>
        <fullName evidence="1">Uncharacterized protein</fullName>
    </submittedName>
</protein>
<accession>A0ABR1LZR0</accession>
<comment type="caution">
    <text evidence="1">The sequence shown here is derived from an EMBL/GenBank/DDBJ whole genome shotgun (WGS) entry which is preliminary data.</text>
</comment>
<keyword evidence="2" id="KW-1185">Reference proteome</keyword>
<evidence type="ECO:0000313" key="2">
    <source>
        <dbReference type="Proteomes" id="UP001365128"/>
    </source>
</evidence>
<sequence>MTNDKAYHTLKQTLNARAKVSSPHHSLLAPFYESLFRIVKIRWSNRRASPIASYLHASTAISRASAARKHHHDIIQQAREPSNPAKPYLLVPVPFAAGHTVSRSSWCLPAVQTDFGLCSRVEPRPSVRPAGRPTNRRADRRVGHHNLSISVAASKKLSIVRCGGVPVFTAAWVAPVHRLFYLFLATAISQLLIGRNFPALRREFAK</sequence>
<evidence type="ECO:0000313" key="1">
    <source>
        <dbReference type="EMBL" id="KAK7540124.1"/>
    </source>
</evidence>
<dbReference type="Proteomes" id="UP001365128">
    <property type="component" value="Unassembled WGS sequence"/>
</dbReference>
<gene>
    <name evidence="1" type="ORF">IWX46DRAFT_195422</name>
</gene>
<dbReference type="EMBL" id="JBBPDW010000027">
    <property type="protein sequence ID" value="KAK7540124.1"/>
    <property type="molecule type" value="Genomic_DNA"/>
</dbReference>
<reference evidence="1 2" key="1">
    <citation type="submission" date="2024-04" db="EMBL/GenBank/DDBJ databases">
        <title>Phyllosticta paracitricarpa is synonymous to the EU quarantine fungus P. citricarpa based on phylogenomic analyses.</title>
        <authorList>
            <consortium name="Lawrence Berkeley National Laboratory"/>
            <person name="Van Ingen-Buijs V.A."/>
            <person name="Van Westerhoven A.C."/>
            <person name="Haridas S."/>
            <person name="Skiadas P."/>
            <person name="Martin F."/>
            <person name="Groenewald J.Z."/>
            <person name="Crous P.W."/>
            <person name="Seidl M.F."/>
        </authorList>
    </citation>
    <scope>NUCLEOTIDE SEQUENCE [LARGE SCALE GENOMIC DNA]</scope>
    <source>
        <strain evidence="1 2">CBS 122670</strain>
    </source>
</reference>
<proteinExistence type="predicted"/>
<name>A0ABR1LZR0_9PEZI</name>
<organism evidence="1 2">
    <name type="scientific">Phyllosticta citricarpa</name>
    <dbReference type="NCBI Taxonomy" id="55181"/>
    <lineage>
        <taxon>Eukaryota</taxon>
        <taxon>Fungi</taxon>
        <taxon>Dikarya</taxon>
        <taxon>Ascomycota</taxon>
        <taxon>Pezizomycotina</taxon>
        <taxon>Dothideomycetes</taxon>
        <taxon>Dothideomycetes incertae sedis</taxon>
        <taxon>Botryosphaeriales</taxon>
        <taxon>Phyllostictaceae</taxon>
        <taxon>Phyllosticta</taxon>
    </lineage>
</organism>